<accession>A0A0E9PJQ5</accession>
<reference evidence="1" key="1">
    <citation type="submission" date="2014-11" db="EMBL/GenBank/DDBJ databases">
        <authorList>
            <person name="Amaro Gonzalez C."/>
        </authorList>
    </citation>
    <scope>NUCLEOTIDE SEQUENCE</scope>
</reference>
<dbReference type="EMBL" id="GBXM01104045">
    <property type="protein sequence ID" value="JAH04532.1"/>
    <property type="molecule type" value="Transcribed_RNA"/>
</dbReference>
<protein>
    <submittedName>
        <fullName evidence="1">Uncharacterized protein</fullName>
    </submittedName>
</protein>
<organism evidence="1">
    <name type="scientific">Anguilla anguilla</name>
    <name type="common">European freshwater eel</name>
    <name type="synonym">Muraena anguilla</name>
    <dbReference type="NCBI Taxonomy" id="7936"/>
    <lineage>
        <taxon>Eukaryota</taxon>
        <taxon>Metazoa</taxon>
        <taxon>Chordata</taxon>
        <taxon>Craniata</taxon>
        <taxon>Vertebrata</taxon>
        <taxon>Euteleostomi</taxon>
        <taxon>Actinopterygii</taxon>
        <taxon>Neopterygii</taxon>
        <taxon>Teleostei</taxon>
        <taxon>Anguilliformes</taxon>
        <taxon>Anguillidae</taxon>
        <taxon>Anguilla</taxon>
    </lineage>
</organism>
<sequence length="25" mass="2819">MVTHSHLECIIHNVILILSVIPSCF</sequence>
<dbReference type="AlphaFoldDB" id="A0A0E9PJQ5"/>
<evidence type="ECO:0000313" key="1">
    <source>
        <dbReference type="EMBL" id="JAH04532.1"/>
    </source>
</evidence>
<name>A0A0E9PJQ5_ANGAN</name>
<proteinExistence type="predicted"/>
<reference evidence="1" key="2">
    <citation type="journal article" date="2015" name="Fish Shellfish Immunol.">
        <title>Early steps in the European eel (Anguilla anguilla)-Vibrio vulnificus interaction in the gills: Role of the RtxA13 toxin.</title>
        <authorList>
            <person name="Callol A."/>
            <person name="Pajuelo D."/>
            <person name="Ebbesson L."/>
            <person name="Teles M."/>
            <person name="MacKenzie S."/>
            <person name="Amaro C."/>
        </authorList>
    </citation>
    <scope>NUCLEOTIDE SEQUENCE</scope>
</reference>